<organism evidence="2 3">
    <name type="scientific">Thalassotalea nanhaiensis</name>
    <dbReference type="NCBI Taxonomy" id="3065648"/>
    <lineage>
        <taxon>Bacteria</taxon>
        <taxon>Pseudomonadati</taxon>
        <taxon>Pseudomonadota</taxon>
        <taxon>Gammaproteobacteria</taxon>
        <taxon>Alteromonadales</taxon>
        <taxon>Colwelliaceae</taxon>
        <taxon>Thalassotalea</taxon>
    </lineage>
</organism>
<proteinExistence type="predicted"/>
<dbReference type="PANTHER" id="PTHR43796:SF2">
    <property type="entry name" value="CARBOXYNORSPERMIDINE SYNTHASE"/>
    <property type="match status" value="1"/>
</dbReference>
<dbReference type="Gene3D" id="3.40.50.720">
    <property type="entry name" value="NAD(P)-binding Rossmann-like Domain"/>
    <property type="match status" value="1"/>
</dbReference>
<evidence type="ECO:0000313" key="3">
    <source>
        <dbReference type="Proteomes" id="UP001248581"/>
    </source>
</evidence>
<name>A0ABY9THC2_9GAMM</name>
<dbReference type="InterPro" id="IPR036291">
    <property type="entry name" value="NAD(P)-bd_dom_sf"/>
</dbReference>
<dbReference type="PANTHER" id="PTHR43796">
    <property type="entry name" value="CARBOXYNORSPERMIDINE SYNTHASE"/>
    <property type="match status" value="1"/>
</dbReference>
<dbReference type="Pfam" id="PF03435">
    <property type="entry name" value="Sacchrp_dh_NADP"/>
    <property type="match status" value="1"/>
</dbReference>
<dbReference type="SUPFAM" id="SSF51735">
    <property type="entry name" value="NAD(P)-binding Rossmann-fold domains"/>
    <property type="match status" value="1"/>
</dbReference>
<dbReference type="Proteomes" id="UP001248581">
    <property type="component" value="Chromosome"/>
</dbReference>
<dbReference type="Gene3D" id="3.30.360.10">
    <property type="entry name" value="Dihydrodipicolinate Reductase, domain 2"/>
    <property type="match status" value="1"/>
</dbReference>
<dbReference type="RefSeq" id="WP_348387177.1">
    <property type="nucleotide sequence ID" value="NZ_CP134146.1"/>
</dbReference>
<dbReference type="EMBL" id="CP134146">
    <property type="protein sequence ID" value="WNC68019.1"/>
    <property type="molecule type" value="Genomic_DNA"/>
</dbReference>
<reference evidence="3" key="1">
    <citation type="submission" date="2023-09" db="EMBL/GenBank/DDBJ databases">
        <authorList>
            <person name="Li S."/>
            <person name="Li X."/>
            <person name="Zhang C."/>
            <person name="Zhao Z."/>
        </authorList>
    </citation>
    <scope>NUCLEOTIDE SEQUENCE [LARGE SCALE GENOMIC DNA]</scope>
    <source>
        <strain evidence="3">SQ345</strain>
    </source>
</reference>
<protein>
    <submittedName>
        <fullName evidence="2">Saccharopine dehydrogenase NADP-binding domain-containing protein</fullName>
    </submittedName>
</protein>
<accession>A0ABY9THC2</accession>
<keyword evidence="3" id="KW-1185">Reference proteome</keyword>
<gene>
    <name evidence="2" type="ORF">RI845_16025</name>
</gene>
<dbReference type="InterPro" id="IPR005097">
    <property type="entry name" value="Sacchrp_dh_NADP-bd"/>
</dbReference>
<evidence type="ECO:0000259" key="1">
    <source>
        <dbReference type="Pfam" id="PF03435"/>
    </source>
</evidence>
<evidence type="ECO:0000313" key="2">
    <source>
        <dbReference type="EMBL" id="WNC68019.1"/>
    </source>
</evidence>
<feature type="domain" description="Saccharopine dehydrogenase NADP binding" evidence="1">
    <location>
        <begin position="4"/>
        <end position="108"/>
    </location>
</feature>
<sequence>MKKVVVLGGYGNFGKRIVENLAGIEGITILIAGRNLSKASALVESLQGTSSASLEPLVIDILADDFKEQLTTLSPYLVIHTSGPFQGQDYRVPKACIECGAHYIDLADDRKFVCDITELDTQAKEQAVLIVSGASSVPGLSSAVVEHYQNQFSTIESINLAIAPGNKAERGLATVEAILSYTGHPLNVFKDGRWQDVYGWMDPKINDFGGFVGKRHLANVDVPDLEIFPSRYGVTQQVSFQAGLELPVLHLTMVGMAYLSKIGLVKNWAPLSKIIVGTSNVFLPFGSDKGAMEVLVSGKDSNGNAKQVKWTLYAPKGNGPYIPTLSTIILARKLLSSESQNSNKDTGAKPCVGLFELSDFSAYFDALDIYFEEKIEEV</sequence>